<feature type="non-terminal residue" evidence="4">
    <location>
        <position position="1"/>
    </location>
</feature>
<keyword evidence="1" id="KW-0732">Signal</keyword>
<comment type="caution">
    <text evidence="4">The sequence shown here is derived from an EMBL/GenBank/DDBJ whole genome shotgun (WGS) entry which is preliminary data.</text>
</comment>
<evidence type="ECO:0000259" key="2">
    <source>
        <dbReference type="PROSITE" id="PS50948"/>
    </source>
</evidence>
<proteinExistence type="predicted"/>
<organism evidence="4 5">
    <name type="scientific">Porites lobata</name>
    <dbReference type="NCBI Taxonomy" id="104759"/>
    <lineage>
        <taxon>Eukaryota</taxon>
        <taxon>Metazoa</taxon>
        <taxon>Cnidaria</taxon>
        <taxon>Anthozoa</taxon>
        <taxon>Hexacorallia</taxon>
        <taxon>Scleractinia</taxon>
        <taxon>Fungiina</taxon>
        <taxon>Poritidae</taxon>
        <taxon>Porites</taxon>
    </lineage>
</organism>
<dbReference type="PANTHER" id="PTHR46769">
    <property type="entry name" value="POLYCYSTIC KIDNEY AND HEPATIC DISEASE 1 (AUTOSOMAL RECESSIVE)-LIKE 1"/>
    <property type="match status" value="1"/>
</dbReference>
<dbReference type="InterPro" id="IPR037524">
    <property type="entry name" value="PA14/GLEYA"/>
</dbReference>
<dbReference type="EMBL" id="CALNXK010000001">
    <property type="protein sequence ID" value="CAH3032298.1"/>
    <property type="molecule type" value="Genomic_DNA"/>
</dbReference>
<reference evidence="4 5" key="1">
    <citation type="submission" date="2022-05" db="EMBL/GenBank/DDBJ databases">
        <authorList>
            <consortium name="Genoscope - CEA"/>
            <person name="William W."/>
        </authorList>
    </citation>
    <scope>NUCLEOTIDE SEQUENCE [LARGE SCALE GENOMIC DNA]</scope>
</reference>
<evidence type="ECO:0000256" key="1">
    <source>
        <dbReference type="ARBA" id="ARBA00022729"/>
    </source>
</evidence>
<evidence type="ECO:0008006" key="6">
    <source>
        <dbReference type="Google" id="ProtNLM"/>
    </source>
</evidence>
<keyword evidence="5" id="KW-1185">Reference proteome</keyword>
<dbReference type="InterPro" id="IPR052387">
    <property type="entry name" value="Fibrocystin"/>
</dbReference>
<evidence type="ECO:0000313" key="4">
    <source>
        <dbReference type="EMBL" id="CAH3032298.1"/>
    </source>
</evidence>
<dbReference type="SMART" id="SM00473">
    <property type="entry name" value="PAN_AP"/>
    <property type="match status" value="1"/>
</dbReference>
<protein>
    <recommendedName>
        <fullName evidence="6">Apple domain-containing protein</fullName>
    </recommendedName>
</protein>
<accession>A0ABN8MMX9</accession>
<dbReference type="Gene3D" id="3.50.4.10">
    <property type="entry name" value="Hepatocyte Growth Factor"/>
    <property type="match status" value="1"/>
</dbReference>
<dbReference type="InterPro" id="IPR003609">
    <property type="entry name" value="Pan_app"/>
</dbReference>
<name>A0ABN8MMX9_9CNID</name>
<feature type="domain" description="Apple" evidence="2">
    <location>
        <begin position="176"/>
        <end position="248"/>
    </location>
</feature>
<dbReference type="Proteomes" id="UP001159405">
    <property type="component" value="Unassembled WGS sequence"/>
</dbReference>
<dbReference type="PANTHER" id="PTHR46769:SF2">
    <property type="entry name" value="FIBROCYSTIN-L ISOFORM 2 PRECURSOR-RELATED"/>
    <property type="match status" value="1"/>
</dbReference>
<evidence type="ECO:0000259" key="3">
    <source>
        <dbReference type="PROSITE" id="PS51820"/>
    </source>
</evidence>
<dbReference type="SUPFAM" id="SSF57414">
    <property type="entry name" value="Hairpin loop containing domain-like"/>
    <property type="match status" value="1"/>
</dbReference>
<sequence length="251" mass="28774">GLSHGVTREIWQSITGSYVFNLTSSSRYEGTPNIKDTITHFERRGIGDKYGQRMTTFYRAPETGSFVFYMTCQDECELWLSTDDKTVNKRRIIFVPFGLNLSWKQWDKKAEQVSSPINLVSGEFYFMQAIMKAGSNSSDHLGVGVRQPNGKKYQPILNPDLYSEIPERKIALFLLVQRDASLVGHVMSTTSLVNDVACSLFCTRDRNCKSFNYYREQGICELNKEKTANNVEGVLVPYRGVEYYEKMELNQ</sequence>
<dbReference type="PROSITE" id="PS50948">
    <property type="entry name" value="PAN"/>
    <property type="match status" value="1"/>
</dbReference>
<dbReference type="Pfam" id="PF00024">
    <property type="entry name" value="PAN_1"/>
    <property type="match status" value="1"/>
</dbReference>
<dbReference type="PROSITE" id="PS51820">
    <property type="entry name" value="PA14"/>
    <property type="match status" value="1"/>
</dbReference>
<evidence type="ECO:0000313" key="5">
    <source>
        <dbReference type="Proteomes" id="UP001159405"/>
    </source>
</evidence>
<feature type="domain" description="PA14" evidence="3">
    <location>
        <begin position="1"/>
        <end position="160"/>
    </location>
</feature>
<gene>
    <name evidence="4" type="ORF">PLOB_00000371</name>
</gene>